<accession>A0A177YHD6</accession>
<dbReference type="InterPro" id="IPR049468">
    <property type="entry name" value="Restrct_endonuc-II-like_dom"/>
</dbReference>
<name>A0A177YHD6_9NOCA</name>
<dbReference type="InterPro" id="IPR011335">
    <property type="entry name" value="Restrct_endonuc-II-like"/>
</dbReference>
<reference evidence="2 3" key="1">
    <citation type="submission" date="2016-03" db="EMBL/GenBank/DDBJ databases">
        <title>Genome sequence of Rhodococcus kyotonensis KB10.</title>
        <authorList>
            <person name="Jeong H."/>
            <person name="Hong C.E."/>
            <person name="Jo S.H."/>
            <person name="Park J.M."/>
        </authorList>
    </citation>
    <scope>NUCLEOTIDE SEQUENCE [LARGE SCALE GENOMIC DNA]</scope>
    <source>
        <strain evidence="2 3">KB10</strain>
    </source>
</reference>
<evidence type="ECO:0000313" key="2">
    <source>
        <dbReference type="EMBL" id="OAK54954.1"/>
    </source>
</evidence>
<evidence type="ECO:0000259" key="1">
    <source>
        <dbReference type="Pfam" id="PF18741"/>
    </source>
</evidence>
<comment type="caution">
    <text evidence="2">The sequence shown here is derived from an EMBL/GenBank/DDBJ whole genome shotgun (WGS) entry which is preliminary data.</text>
</comment>
<feature type="domain" description="Restriction endonuclease type II-like" evidence="1">
    <location>
        <begin position="179"/>
        <end position="266"/>
    </location>
</feature>
<dbReference type="Proteomes" id="UP000077519">
    <property type="component" value="Unassembled WGS sequence"/>
</dbReference>
<evidence type="ECO:0000313" key="3">
    <source>
        <dbReference type="Proteomes" id="UP000077519"/>
    </source>
</evidence>
<dbReference type="Gene3D" id="3.40.960.10">
    <property type="entry name" value="VSR Endonuclease"/>
    <property type="match status" value="1"/>
</dbReference>
<dbReference type="Pfam" id="PF18741">
    <property type="entry name" value="MTES_1575"/>
    <property type="match status" value="1"/>
</dbReference>
<gene>
    <name evidence="2" type="ORF">A3K89_04285</name>
</gene>
<organism evidence="2 3">
    <name type="scientific">Rhodococcoides kyotonense</name>
    <dbReference type="NCBI Taxonomy" id="398843"/>
    <lineage>
        <taxon>Bacteria</taxon>
        <taxon>Bacillati</taxon>
        <taxon>Actinomycetota</taxon>
        <taxon>Actinomycetes</taxon>
        <taxon>Mycobacteriales</taxon>
        <taxon>Nocardiaceae</taxon>
        <taxon>Rhodococcoides</taxon>
    </lineage>
</organism>
<sequence>MGVYTRTHLLESGMSRSTIDRKVRSGALIRLLPSVYSDPEPSYFDLCVAVTLWRPDAVLSHVSAAWLWGMVEREPPTVHATLPPSVRVGSADWLTLHTRAVVAYERQGLPVVSAVQCFVDVAATLDTAEVEQFFDRNIGSRVSWRAVMDHCDTVKGMKGIPEVRRQLEMCCPGTLSEPERMVARAVRARGVRMEINAKIGPYYGDLVDYPSKVDVEVDGREYHSAPAVFDNDRVRQNWMVVRQWMVLRFSAATVYRDVDKVADEIVFHVRRRRRSRGA</sequence>
<dbReference type="SUPFAM" id="SSF52980">
    <property type="entry name" value="Restriction endonuclease-like"/>
    <property type="match status" value="1"/>
</dbReference>
<dbReference type="EMBL" id="LVHI01000012">
    <property type="protein sequence ID" value="OAK54954.1"/>
    <property type="molecule type" value="Genomic_DNA"/>
</dbReference>
<dbReference type="AlphaFoldDB" id="A0A177YHD6"/>
<dbReference type="RefSeq" id="WP_068426115.1">
    <property type="nucleotide sequence ID" value="NZ_LVHI01000012.1"/>
</dbReference>
<keyword evidence="3" id="KW-1185">Reference proteome</keyword>
<protein>
    <recommendedName>
        <fullName evidence="1">Restriction endonuclease type II-like domain-containing protein</fullName>
    </recommendedName>
</protein>
<proteinExistence type="predicted"/>